<gene>
    <name evidence="1" type="ORF">A2172_03755</name>
</gene>
<dbReference type="AlphaFoldDB" id="A0A1G1W6L5"/>
<comment type="caution">
    <text evidence="1">The sequence shown here is derived from an EMBL/GenBank/DDBJ whole genome shotgun (WGS) entry which is preliminary data.</text>
</comment>
<sequence>MEYKDYCQTCGKELIEGLNIKKEWHIPLCVNCREIVMSYQIKKEQIDKIMRARAIKLND</sequence>
<dbReference type="STRING" id="1802593.A2172_03755"/>
<accession>A0A1G1W6L5</accession>
<evidence type="ECO:0000313" key="2">
    <source>
        <dbReference type="Proteomes" id="UP000176631"/>
    </source>
</evidence>
<proteinExistence type="predicted"/>
<organism evidence="1 2">
    <name type="scientific">Candidatus Woykebacteria bacterium RBG_13_40_15</name>
    <dbReference type="NCBI Taxonomy" id="1802593"/>
    <lineage>
        <taxon>Bacteria</taxon>
        <taxon>Candidatus Woykeibacteriota</taxon>
    </lineage>
</organism>
<name>A0A1G1W6L5_9BACT</name>
<dbReference type="Proteomes" id="UP000176631">
    <property type="component" value="Unassembled WGS sequence"/>
</dbReference>
<reference evidence="1 2" key="1">
    <citation type="journal article" date="2016" name="Nat. Commun.">
        <title>Thousands of microbial genomes shed light on interconnected biogeochemical processes in an aquifer system.</title>
        <authorList>
            <person name="Anantharaman K."/>
            <person name="Brown C.T."/>
            <person name="Hug L.A."/>
            <person name="Sharon I."/>
            <person name="Castelle C.J."/>
            <person name="Probst A.J."/>
            <person name="Thomas B.C."/>
            <person name="Singh A."/>
            <person name="Wilkins M.J."/>
            <person name="Karaoz U."/>
            <person name="Brodie E.L."/>
            <person name="Williams K.H."/>
            <person name="Hubbard S.S."/>
            <person name="Banfield J.F."/>
        </authorList>
    </citation>
    <scope>NUCLEOTIDE SEQUENCE [LARGE SCALE GENOMIC DNA]</scope>
</reference>
<evidence type="ECO:0000313" key="1">
    <source>
        <dbReference type="EMBL" id="OGY23293.1"/>
    </source>
</evidence>
<protein>
    <submittedName>
        <fullName evidence="1">Uncharacterized protein</fullName>
    </submittedName>
</protein>
<dbReference type="EMBL" id="MHCP01000027">
    <property type="protein sequence ID" value="OGY23293.1"/>
    <property type="molecule type" value="Genomic_DNA"/>
</dbReference>